<keyword evidence="6" id="KW-0812">Transmembrane</keyword>
<keyword evidence="3" id="KW-0813">Transport</keyword>
<dbReference type="NCBIfam" id="TIGR01352">
    <property type="entry name" value="tonB_Cterm"/>
    <property type="match status" value="1"/>
</dbReference>
<evidence type="ECO:0000256" key="1">
    <source>
        <dbReference type="ARBA" id="ARBA00004383"/>
    </source>
</evidence>
<protein>
    <submittedName>
        <fullName evidence="12">TonB family C-terminal domain</fullName>
    </submittedName>
</protein>
<evidence type="ECO:0000259" key="11">
    <source>
        <dbReference type="PROSITE" id="PS52015"/>
    </source>
</evidence>
<keyword evidence="7" id="KW-0653">Protein transport</keyword>
<dbReference type="GO" id="GO:0055085">
    <property type="term" value="P:transmembrane transport"/>
    <property type="evidence" value="ECO:0007669"/>
    <property type="project" value="InterPro"/>
</dbReference>
<dbReference type="PANTHER" id="PTHR33446:SF2">
    <property type="entry name" value="PROTEIN TONB"/>
    <property type="match status" value="1"/>
</dbReference>
<feature type="compositionally biased region" description="Basic and acidic residues" evidence="10">
    <location>
        <begin position="68"/>
        <end position="80"/>
    </location>
</feature>
<feature type="compositionally biased region" description="Pro residues" evidence="10">
    <location>
        <begin position="106"/>
        <end position="121"/>
    </location>
</feature>
<evidence type="ECO:0000256" key="8">
    <source>
        <dbReference type="ARBA" id="ARBA00022989"/>
    </source>
</evidence>
<dbReference type="GO" id="GO:0098797">
    <property type="term" value="C:plasma membrane protein complex"/>
    <property type="evidence" value="ECO:0007669"/>
    <property type="project" value="TreeGrafter"/>
</dbReference>
<keyword evidence="8" id="KW-1133">Transmembrane helix</keyword>
<evidence type="ECO:0000256" key="2">
    <source>
        <dbReference type="ARBA" id="ARBA00006555"/>
    </source>
</evidence>
<gene>
    <name evidence="12" type="ORF">NCTC9695_00529</name>
</gene>
<dbReference type="PANTHER" id="PTHR33446">
    <property type="entry name" value="PROTEIN TONB-RELATED"/>
    <property type="match status" value="1"/>
</dbReference>
<keyword evidence="5" id="KW-0997">Cell inner membrane</keyword>
<dbReference type="AlphaFoldDB" id="A0A3S4IWF2"/>
<evidence type="ECO:0000256" key="4">
    <source>
        <dbReference type="ARBA" id="ARBA00022475"/>
    </source>
</evidence>
<keyword evidence="9" id="KW-0472">Membrane</keyword>
<dbReference type="Gene3D" id="3.30.1150.10">
    <property type="match status" value="1"/>
</dbReference>
<dbReference type="GO" id="GO:0031992">
    <property type="term" value="F:energy transducer activity"/>
    <property type="evidence" value="ECO:0007669"/>
    <property type="project" value="TreeGrafter"/>
</dbReference>
<keyword evidence="4" id="KW-1003">Cell membrane</keyword>
<feature type="domain" description="TonB C-terminal" evidence="11">
    <location>
        <begin position="179"/>
        <end position="276"/>
    </location>
</feature>
<dbReference type="GO" id="GO:0015031">
    <property type="term" value="P:protein transport"/>
    <property type="evidence" value="ECO:0007669"/>
    <property type="project" value="UniProtKB-KW"/>
</dbReference>
<dbReference type="InterPro" id="IPR037682">
    <property type="entry name" value="TonB_C"/>
</dbReference>
<evidence type="ECO:0000256" key="5">
    <source>
        <dbReference type="ARBA" id="ARBA00022519"/>
    </source>
</evidence>
<comment type="subcellular location">
    <subcellularLocation>
        <location evidence="1">Cell inner membrane</location>
        <topology evidence="1">Single-pass membrane protein</topology>
        <orientation evidence="1">Periplasmic side</orientation>
    </subcellularLocation>
</comment>
<accession>A0A3S4IWF2</accession>
<proteinExistence type="inferred from homology"/>
<dbReference type="Proteomes" id="UP000275777">
    <property type="component" value="Chromosome"/>
</dbReference>
<name>A0A3S4IWF2_CHRVL</name>
<feature type="compositionally biased region" description="Low complexity" evidence="10">
    <location>
        <begin position="133"/>
        <end position="169"/>
    </location>
</feature>
<dbReference type="InterPro" id="IPR006260">
    <property type="entry name" value="TonB/TolA_C"/>
</dbReference>
<evidence type="ECO:0000313" key="13">
    <source>
        <dbReference type="Proteomes" id="UP000275777"/>
    </source>
</evidence>
<evidence type="ECO:0000256" key="10">
    <source>
        <dbReference type="SAM" id="MobiDB-lite"/>
    </source>
</evidence>
<evidence type="ECO:0000313" key="12">
    <source>
        <dbReference type="EMBL" id="VEB40143.1"/>
    </source>
</evidence>
<dbReference type="InterPro" id="IPR051045">
    <property type="entry name" value="TonB-dependent_transducer"/>
</dbReference>
<evidence type="ECO:0000256" key="9">
    <source>
        <dbReference type="ARBA" id="ARBA00023136"/>
    </source>
</evidence>
<dbReference type="Pfam" id="PF03544">
    <property type="entry name" value="TonB_C"/>
    <property type="match status" value="1"/>
</dbReference>
<evidence type="ECO:0000256" key="6">
    <source>
        <dbReference type="ARBA" id="ARBA00022692"/>
    </source>
</evidence>
<dbReference type="SUPFAM" id="SSF74653">
    <property type="entry name" value="TolA/TonB C-terminal domain"/>
    <property type="match status" value="1"/>
</dbReference>
<reference evidence="12 13" key="1">
    <citation type="submission" date="2018-12" db="EMBL/GenBank/DDBJ databases">
        <authorList>
            <consortium name="Pathogen Informatics"/>
        </authorList>
    </citation>
    <scope>NUCLEOTIDE SEQUENCE [LARGE SCALE GENOMIC DNA]</scope>
    <source>
        <strain evidence="12 13">NCTC9695</strain>
    </source>
</reference>
<feature type="region of interest" description="Disordered" evidence="10">
    <location>
        <begin position="62"/>
        <end position="190"/>
    </location>
</feature>
<evidence type="ECO:0000256" key="3">
    <source>
        <dbReference type="ARBA" id="ARBA00022448"/>
    </source>
</evidence>
<organism evidence="12 13">
    <name type="scientific">Chromobacterium violaceum</name>
    <dbReference type="NCBI Taxonomy" id="536"/>
    <lineage>
        <taxon>Bacteria</taxon>
        <taxon>Pseudomonadati</taxon>
        <taxon>Pseudomonadota</taxon>
        <taxon>Betaproteobacteria</taxon>
        <taxon>Neisseriales</taxon>
        <taxon>Chromobacteriaceae</taxon>
        <taxon>Chromobacterium</taxon>
    </lineage>
</organism>
<evidence type="ECO:0000256" key="7">
    <source>
        <dbReference type="ARBA" id="ARBA00022927"/>
    </source>
</evidence>
<dbReference type="PROSITE" id="PS52015">
    <property type="entry name" value="TONB_CTD"/>
    <property type="match status" value="1"/>
</dbReference>
<sequence length="285" mass="30485">MAAGGVPAFVLNMQTIAAIASARRRGAGRRLENENCLYYHFRHEILSCPAIFRPGRRAGRARAGIGAAERHGRAPADRHPAPGAADGNDFAGTGRKARRRAQSRPAPEPVKPQPQAKPAPSKPTIQSKPALQPAKTQADAPAPAKAISVAAAPAAPAPAAEAPKSAGGKADSRDLPVTEPLAHGGYLNNPAPAYPTVSREEGEEGTVRLRVHVSAQGLPQEVSVQSSSGFPRLDRAALAAVKRWRFIRQARRRSHRLPLHRAHRILTQVCQYMNVLTVFQQGTPY</sequence>
<comment type="similarity">
    <text evidence="2">Belongs to the TonB family.</text>
</comment>
<dbReference type="EMBL" id="LR134182">
    <property type="protein sequence ID" value="VEB40143.1"/>
    <property type="molecule type" value="Genomic_DNA"/>
</dbReference>